<sequence>MQLKHYYWLECMISCLSDVGRSRPSGSGLAYLVQTTLSVSSRTILFPFLFCFAF</sequence>
<reference evidence="1 2" key="1">
    <citation type="submission" date="2018-07" db="EMBL/GenBank/DDBJ databases">
        <title>The genomes of Aspergillus section Nigri reveals drivers in fungal speciation.</title>
        <authorList>
            <consortium name="DOE Joint Genome Institute"/>
            <person name="Vesth T.C."/>
            <person name="Nybo J."/>
            <person name="Theobald S."/>
            <person name="Brandl J."/>
            <person name="Frisvad J.C."/>
            <person name="Nielsen K.F."/>
            <person name="Lyhne E.K."/>
            <person name="Kogle M.E."/>
            <person name="Kuo A."/>
            <person name="Riley R."/>
            <person name="Clum A."/>
            <person name="Nolan M."/>
            <person name="Lipzen A."/>
            <person name="Salamov A."/>
            <person name="Henrissat B."/>
            <person name="Wiebenga A."/>
            <person name="De vries R.P."/>
            <person name="Grigoriev I.V."/>
            <person name="Mortensen U.H."/>
            <person name="Andersen M.R."/>
            <person name="Baker S.E."/>
        </authorList>
    </citation>
    <scope>NUCLEOTIDE SEQUENCE [LARGE SCALE GENOMIC DNA]</scope>
    <source>
        <strain evidence="1 2">CBS 139.54b</strain>
    </source>
</reference>
<proteinExistence type="predicted"/>
<dbReference type="RefSeq" id="XP_026631619.1">
    <property type="nucleotide sequence ID" value="XM_026764433.1"/>
</dbReference>
<dbReference type="GeneID" id="38132789"/>
<gene>
    <name evidence="1" type="ORF">BDQ94DRAFT_134256</name>
</gene>
<protein>
    <submittedName>
        <fullName evidence="1">Uncharacterized protein</fullName>
    </submittedName>
</protein>
<organism evidence="1 2">
    <name type="scientific">Aspergillus welwitschiae</name>
    <dbReference type="NCBI Taxonomy" id="1341132"/>
    <lineage>
        <taxon>Eukaryota</taxon>
        <taxon>Fungi</taxon>
        <taxon>Dikarya</taxon>
        <taxon>Ascomycota</taxon>
        <taxon>Pezizomycotina</taxon>
        <taxon>Eurotiomycetes</taxon>
        <taxon>Eurotiomycetidae</taxon>
        <taxon>Eurotiales</taxon>
        <taxon>Aspergillaceae</taxon>
        <taxon>Aspergillus</taxon>
        <taxon>Aspergillus subgen. Circumdati</taxon>
    </lineage>
</organism>
<name>A0A3F3QHI5_9EURO</name>
<dbReference type="Proteomes" id="UP000253729">
    <property type="component" value="Unassembled WGS sequence"/>
</dbReference>
<accession>A0A3F3QHI5</accession>
<evidence type="ECO:0000313" key="2">
    <source>
        <dbReference type="Proteomes" id="UP000253729"/>
    </source>
</evidence>
<keyword evidence="2" id="KW-1185">Reference proteome</keyword>
<dbReference type="EMBL" id="KZ852033">
    <property type="protein sequence ID" value="RDH38597.1"/>
    <property type="molecule type" value="Genomic_DNA"/>
</dbReference>
<evidence type="ECO:0000313" key="1">
    <source>
        <dbReference type="EMBL" id="RDH38597.1"/>
    </source>
</evidence>
<dbReference type="AlphaFoldDB" id="A0A3F3QHI5"/>